<dbReference type="RefSeq" id="WP_062832248.1">
    <property type="nucleotide sequence ID" value="NZ_BCSX01000056.1"/>
</dbReference>
<reference evidence="3" key="1">
    <citation type="journal article" date="2016" name="Genome Announc.">
        <title>Draft Genome Sequences of Five Rapidly Growing Mycobacterium Species, M. thermoresistibile, M. fortuitum subsp. acetamidolyticum, M. canariasense, M. brisbanense, and M. novocastrense.</title>
        <authorList>
            <person name="Katahira K."/>
            <person name="Ogura Y."/>
            <person name="Gotoh Y."/>
            <person name="Hayashi T."/>
        </authorList>
    </citation>
    <scope>NUCLEOTIDE SEQUENCE [LARGE SCALE GENOMIC DNA]</scope>
    <source>
        <strain evidence="3">JCM15654</strain>
    </source>
</reference>
<name>A0A100W6Y9_9MYCO</name>
<dbReference type="AlphaFoldDB" id="A0A100W6Y9"/>
<reference evidence="3" key="2">
    <citation type="submission" date="2016-02" db="EMBL/GenBank/DDBJ databases">
        <title>Draft genome sequence of five rapidly growing Mycobacterium species.</title>
        <authorList>
            <person name="Katahira K."/>
            <person name="Gotou Y."/>
            <person name="Iida K."/>
            <person name="Ogura Y."/>
            <person name="Hayashi T."/>
        </authorList>
    </citation>
    <scope>NUCLEOTIDE SEQUENCE [LARGE SCALE GENOMIC DNA]</scope>
    <source>
        <strain evidence="3">JCM15654</strain>
    </source>
</reference>
<dbReference type="Pfam" id="PF14594">
    <property type="entry name" value="Sipho_Gp37"/>
    <property type="match status" value="1"/>
</dbReference>
<dbReference type="Proteomes" id="UP000069620">
    <property type="component" value="Unassembled WGS sequence"/>
</dbReference>
<evidence type="ECO:0000313" key="3">
    <source>
        <dbReference type="Proteomes" id="UP000069620"/>
    </source>
</evidence>
<dbReference type="EMBL" id="BCSX01000056">
    <property type="protein sequence ID" value="GAS92694.1"/>
    <property type="molecule type" value="Genomic_DNA"/>
</dbReference>
<gene>
    <name evidence="2" type="ORF">RMCB_6790</name>
</gene>
<sequence length="566" mass="62690">MTQVDLPALAAGLASPSPKVNATAALNALAQMEIPDTDIEVWVGDKMYGLQGYCQDYISLQVQWPRNDVETGRILLKGSDPMVRPMRQCSKTVVPVVIECDELMFNGRVADTDYALDERGNWTLTASLIGDTNYLNHVLCWVNFLTPIEYQGPLREAIYMGPACTVIETLIAEQTFRLQSGLNSMLNALSSLDLDWRAWFARFLETNGDLTDMLFSPVYVIHHDFFTDTSPWVSIEGRFDVVLDLIKQTIKDNGLDLEIKLFRPGIDPQPDPDNITLKVHTYVVRVFDRSGITGPTKSFIDGGFKDIAELQDGLFGQNTNIVTSAQTQQLASEGIYIAPEIGVNWTAPTAMVIADHPKAPLLSANIYDHHAMAYQLIVGGKSPQWLDDMISATLEWAVDAITMLIGVTGIPSNLLDGLFSDTILAFELAIDEDRYIENGPYAYPEQMFPTASQPYNVDAIFALMSGAWDTRGWTAAKVSFLNGAGGLRVGRNIFRGAPMVVALQETGEALVDYVENIELLDDRNTNRARITVTVGDGKLAENPMTIIQRKQKDFWKALSAMTLQDQ</sequence>
<organism evidence="2 3">
    <name type="scientific">Mycolicibacterium brisbanense</name>
    <dbReference type="NCBI Taxonomy" id="146020"/>
    <lineage>
        <taxon>Bacteria</taxon>
        <taxon>Bacillati</taxon>
        <taxon>Actinomycetota</taxon>
        <taxon>Actinomycetes</taxon>
        <taxon>Mycobacteriales</taxon>
        <taxon>Mycobacteriaceae</taxon>
        <taxon>Mycolicibacterium</taxon>
    </lineage>
</organism>
<dbReference type="InterPro" id="IPR029432">
    <property type="entry name" value="Gp28/Gp37-like_dom"/>
</dbReference>
<evidence type="ECO:0000259" key="1">
    <source>
        <dbReference type="Pfam" id="PF14594"/>
    </source>
</evidence>
<comment type="caution">
    <text evidence="2">The sequence shown here is derived from an EMBL/GenBank/DDBJ whole genome shotgun (WGS) entry which is preliminary data.</text>
</comment>
<feature type="domain" description="Gp28/Gp37-like" evidence="1">
    <location>
        <begin position="39"/>
        <end position="536"/>
    </location>
</feature>
<dbReference type="OrthoDB" id="4410004at2"/>
<proteinExistence type="predicted"/>
<keyword evidence="3" id="KW-1185">Reference proteome</keyword>
<dbReference type="STRING" id="146020.RMCB_6790"/>
<evidence type="ECO:0000313" key="2">
    <source>
        <dbReference type="EMBL" id="GAS92694.1"/>
    </source>
</evidence>
<protein>
    <submittedName>
        <fullName evidence="2">Gp24</fullName>
    </submittedName>
</protein>
<accession>A0A100W6Y9</accession>